<evidence type="ECO:0000256" key="3">
    <source>
        <dbReference type="PROSITE-ProRule" id="PRU10141"/>
    </source>
</evidence>
<dbReference type="GO" id="GO:0005634">
    <property type="term" value="C:nucleus"/>
    <property type="evidence" value="ECO:0007669"/>
    <property type="project" value="TreeGrafter"/>
</dbReference>
<dbReference type="Proteomes" id="UP000053447">
    <property type="component" value="Unassembled WGS sequence"/>
</dbReference>
<evidence type="ECO:0000256" key="1">
    <source>
        <dbReference type="ARBA" id="ARBA00022741"/>
    </source>
</evidence>
<reference evidence="6" key="1">
    <citation type="journal article" date="2016" name="Nat. Commun.">
        <title>Genome analysis of three Pneumocystis species reveals adaptation mechanisms to life exclusively in mammalian hosts.</title>
        <authorList>
            <person name="Ma L."/>
            <person name="Chen Z."/>
            <person name="Huang D.W."/>
            <person name="Kutty G."/>
            <person name="Ishihara M."/>
            <person name="Wang H."/>
            <person name="Abouelleil A."/>
            <person name="Bishop L."/>
            <person name="Davey E."/>
            <person name="Deng R."/>
            <person name="Deng X."/>
            <person name="Fan L."/>
            <person name="Fantoni G."/>
            <person name="Fitzgerald M."/>
            <person name="Gogineni E."/>
            <person name="Goldberg J.M."/>
            <person name="Handley G."/>
            <person name="Hu X."/>
            <person name="Huber C."/>
            <person name="Jiao X."/>
            <person name="Jones K."/>
            <person name="Levin J.Z."/>
            <person name="Liu Y."/>
            <person name="Macdonald P."/>
            <person name="Melnikov A."/>
            <person name="Raley C."/>
            <person name="Sassi M."/>
            <person name="Sherman B.T."/>
            <person name="Song X."/>
            <person name="Sykes S."/>
            <person name="Tran B."/>
            <person name="Walsh L."/>
            <person name="Xia Y."/>
            <person name="Yang J."/>
            <person name="Young S."/>
            <person name="Zeng Q."/>
            <person name="Zheng X."/>
            <person name="Stephens R."/>
            <person name="Nusbaum C."/>
            <person name="Birren B.W."/>
            <person name="Azadi P."/>
            <person name="Lempicki R.A."/>
            <person name="Cuomo C.A."/>
            <person name="Kovacs J.A."/>
        </authorList>
    </citation>
    <scope>NUCLEOTIDE SEQUENCE [LARGE SCALE GENOMIC DNA]</scope>
    <source>
        <strain evidence="6">RU7</strain>
    </source>
</reference>
<dbReference type="GO" id="GO:0004674">
    <property type="term" value="F:protein serine/threonine kinase activity"/>
    <property type="evidence" value="ECO:0007669"/>
    <property type="project" value="TreeGrafter"/>
</dbReference>
<comment type="caution">
    <text evidence="5">The sequence shown here is derived from an EMBL/GenBank/DDBJ whole genome shotgun (WGS) entry which is preliminary data.</text>
</comment>
<dbReference type="PROSITE" id="PS00108">
    <property type="entry name" value="PROTEIN_KINASE_ST"/>
    <property type="match status" value="1"/>
</dbReference>
<dbReference type="InterPro" id="IPR011009">
    <property type="entry name" value="Kinase-like_dom_sf"/>
</dbReference>
<dbReference type="SUPFAM" id="SSF56112">
    <property type="entry name" value="Protein kinase-like (PK-like)"/>
    <property type="match status" value="1"/>
</dbReference>
<dbReference type="OrthoDB" id="10252171at2759"/>
<dbReference type="RefSeq" id="XP_018231434.1">
    <property type="nucleotide sequence ID" value="XM_018372494.1"/>
</dbReference>
<dbReference type="GO" id="GO:0035556">
    <property type="term" value="P:intracellular signal transduction"/>
    <property type="evidence" value="ECO:0007669"/>
    <property type="project" value="TreeGrafter"/>
</dbReference>
<dbReference type="GO" id="GO:0005829">
    <property type="term" value="C:cytosol"/>
    <property type="evidence" value="ECO:0007669"/>
    <property type="project" value="TreeGrafter"/>
</dbReference>
<dbReference type="PROSITE" id="PS50011">
    <property type="entry name" value="PROTEIN_KINASE_DOM"/>
    <property type="match status" value="1"/>
</dbReference>
<dbReference type="Gene3D" id="1.10.510.10">
    <property type="entry name" value="Transferase(Phosphotransferase) domain 1"/>
    <property type="match status" value="1"/>
</dbReference>
<dbReference type="FunFam" id="1.10.510.10:FF:000320">
    <property type="entry name" value="Serine/threonine protein kinase"/>
    <property type="match status" value="1"/>
</dbReference>
<dbReference type="SMART" id="SM00220">
    <property type="entry name" value="S_TKc"/>
    <property type="match status" value="1"/>
</dbReference>
<keyword evidence="1 3" id="KW-0547">Nucleotide-binding</keyword>
<keyword evidence="6" id="KW-1185">Reference proteome</keyword>
<gene>
    <name evidence="5" type="ORF">T551_00227</name>
</gene>
<dbReference type="GO" id="GO:0045719">
    <property type="term" value="P:negative regulation of glycogen biosynthetic process"/>
    <property type="evidence" value="ECO:0007669"/>
    <property type="project" value="TreeGrafter"/>
</dbReference>
<dbReference type="InterPro" id="IPR008271">
    <property type="entry name" value="Ser/Thr_kinase_AS"/>
</dbReference>
<dbReference type="InterPro" id="IPR017441">
    <property type="entry name" value="Protein_kinase_ATP_BS"/>
</dbReference>
<evidence type="ECO:0000313" key="5">
    <source>
        <dbReference type="EMBL" id="KTW32742.1"/>
    </source>
</evidence>
<dbReference type="PANTHER" id="PTHR24346:SF51">
    <property type="entry name" value="PAS DOMAIN-CONTAINING SERINE_THREONINE-PROTEIN KINASE"/>
    <property type="match status" value="1"/>
</dbReference>
<dbReference type="InterPro" id="IPR000719">
    <property type="entry name" value="Prot_kinase_dom"/>
</dbReference>
<dbReference type="PANTHER" id="PTHR24346">
    <property type="entry name" value="MAP/MICROTUBULE AFFINITY-REGULATING KINASE"/>
    <property type="match status" value="1"/>
</dbReference>
<dbReference type="Pfam" id="PF00069">
    <property type="entry name" value="Pkinase"/>
    <property type="match status" value="1"/>
</dbReference>
<keyword evidence="2 3" id="KW-0067">ATP-binding</keyword>
<name>A0A0W4ZWJ1_PNEJ7</name>
<evidence type="ECO:0000256" key="2">
    <source>
        <dbReference type="ARBA" id="ARBA00022840"/>
    </source>
</evidence>
<evidence type="ECO:0000313" key="6">
    <source>
        <dbReference type="Proteomes" id="UP000053447"/>
    </source>
</evidence>
<evidence type="ECO:0000259" key="4">
    <source>
        <dbReference type="PROSITE" id="PS50011"/>
    </source>
</evidence>
<dbReference type="GO" id="GO:0005524">
    <property type="term" value="F:ATP binding"/>
    <property type="evidence" value="ECO:0007669"/>
    <property type="project" value="UniProtKB-UniRule"/>
</dbReference>
<dbReference type="EMBL" id="LFWA01000001">
    <property type="protein sequence ID" value="KTW32742.1"/>
    <property type="molecule type" value="Genomic_DNA"/>
</dbReference>
<proteinExistence type="predicted"/>
<dbReference type="GeneID" id="28938749"/>
<dbReference type="Gene3D" id="3.30.200.20">
    <property type="entry name" value="Phosphorylase Kinase, domain 1"/>
    <property type="match status" value="1"/>
</dbReference>
<feature type="domain" description="Protein kinase" evidence="4">
    <location>
        <begin position="491"/>
        <end position="747"/>
    </location>
</feature>
<organism evidence="5 6">
    <name type="scientific">Pneumocystis jirovecii (strain RU7)</name>
    <name type="common">Human pneumocystis pneumonia agent</name>
    <dbReference type="NCBI Taxonomy" id="1408657"/>
    <lineage>
        <taxon>Eukaryota</taxon>
        <taxon>Fungi</taxon>
        <taxon>Dikarya</taxon>
        <taxon>Ascomycota</taxon>
        <taxon>Taphrinomycotina</taxon>
        <taxon>Pneumocystomycetes</taxon>
        <taxon>Pneumocystaceae</taxon>
        <taxon>Pneumocystis</taxon>
    </lineage>
</organism>
<dbReference type="AlphaFoldDB" id="A0A0W4ZWJ1"/>
<dbReference type="VEuPathDB" id="FungiDB:T551_00227"/>
<dbReference type="PROSITE" id="PS00107">
    <property type="entry name" value="PROTEIN_KINASE_ATP"/>
    <property type="match status" value="1"/>
</dbReference>
<protein>
    <recommendedName>
        <fullName evidence="4">Protein kinase domain-containing protein</fullName>
    </recommendedName>
</protein>
<dbReference type="STRING" id="1408657.A0A0W4ZWJ1"/>
<feature type="binding site" evidence="3">
    <location>
        <position position="526"/>
    </location>
    <ligand>
        <name>ATP</name>
        <dbReference type="ChEBI" id="CHEBI:30616"/>
    </ligand>
</feature>
<sequence length="764" mass="89791">MNQASICFRQEVVHTDQIKNFVLSKHHMLEESCVSSSNNNVNPSFLQRWRKDNLIIADHVLFIKNEPRLIFSFYTKAFWFMISQINREKRCQCTLCVNFLQIFYTYSQQCMFDYTYFNSDYISKVIQKLFSHKFKQKHKNSTLCILNVFNINTKDFHMQKLASHIFSEHKNIFGIMISKKHHISCLFHHDCMISSESLIRECKKSHRAIKMKENSKTLSKTKNIKKIIELFSDFLSMLYNVVKEKSILNIFDFENTSLTFIKNSTGFYSNYNILNITKHDETVYYFFHIPSESLFSYTSTSTFSDLMNNYLFKFLDHSYINFLSFLLAFNNQKSLLLLFENLSIESYILMLLFRIFTSSNLFQKNLKCQMNKVITIPEIYSQFIYNFVKKNSKIYLKNQQLSGVQTNSRNNEITTIIEKEKKGLLFCNLLENNPYELFYTLWSLFKDNSFNIEKISDMLYQPSLTIKKISIKNNMEKINDIGKTRKRIDDFMILGNLGTGAYGEVKLAKNKQKKTNKVIAIKYIAKACILVDTWVQEGNLGTIPLEIHILNYLKNSPHKNIIRMIDYFQDEKNYYILMNYDDSGIDLFDYIELHKDMTERECISIIFQLCQAVAHLHSLDIVHGDIKDENVVLNKNGCVKLIDFGSANYVKKGPFSTFHGTLEFAAPEILRGEKYQGKPQDIWALGILLFTIIYKENPFCNIYEIIEKNLQIPFILSEASIDLIKKMLTRNLNKRIMINDVLQHCWFDNIGEPIQIPLTLNKIL</sequence>
<accession>A0A0W4ZWJ1</accession>